<evidence type="ECO:0000313" key="3">
    <source>
        <dbReference type="Proteomes" id="UP001233999"/>
    </source>
</evidence>
<name>A0AAD8AI22_DIPPU</name>
<feature type="non-terminal residue" evidence="2">
    <location>
        <position position="55"/>
    </location>
</feature>
<dbReference type="AlphaFoldDB" id="A0AAD8AI22"/>
<dbReference type="Proteomes" id="UP001233999">
    <property type="component" value="Unassembled WGS sequence"/>
</dbReference>
<feature type="chain" id="PRO_5042033333" evidence="1">
    <location>
        <begin position="25"/>
        <end position="55"/>
    </location>
</feature>
<keyword evidence="1" id="KW-0732">Signal</keyword>
<comment type="caution">
    <text evidence="2">The sequence shown here is derived from an EMBL/GenBank/DDBJ whole genome shotgun (WGS) entry which is preliminary data.</text>
</comment>
<proteinExistence type="predicted"/>
<evidence type="ECO:0000313" key="2">
    <source>
        <dbReference type="EMBL" id="KAJ9599544.1"/>
    </source>
</evidence>
<protein>
    <submittedName>
        <fullName evidence="2">Uncharacterized protein</fullName>
    </submittedName>
</protein>
<reference evidence="2" key="1">
    <citation type="journal article" date="2023" name="IScience">
        <title>Live-bearing cockroach genome reveals convergent evolutionary mechanisms linked to viviparity in insects and beyond.</title>
        <authorList>
            <person name="Fouks B."/>
            <person name="Harrison M.C."/>
            <person name="Mikhailova A.A."/>
            <person name="Marchal E."/>
            <person name="English S."/>
            <person name="Carruthers M."/>
            <person name="Jennings E.C."/>
            <person name="Chiamaka E.L."/>
            <person name="Frigard R.A."/>
            <person name="Pippel M."/>
            <person name="Attardo G.M."/>
            <person name="Benoit J.B."/>
            <person name="Bornberg-Bauer E."/>
            <person name="Tobe S.S."/>
        </authorList>
    </citation>
    <scope>NUCLEOTIDE SEQUENCE</scope>
    <source>
        <strain evidence="2">Stay&amp;Tobe</strain>
    </source>
</reference>
<accession>A0AAD8AI22</accession>
<evidence type="ECO:0000256" key="1">
    <source>
        <dbReference type="SAM" id="SignalP"/>
    </source>
</evidence>
<gene>
    <name evidence="2" type="ORF">L9F63_009971</name>
</gene>
<sequence>SMEAFFLKCLEYCCGFALWLVSSAVEVTSDFCRCGRSDVGLRKVSSADLQRSRGY</sequence>
<dbReference type="EMBL" id="JASPKZ010000801">
    <property type="protein sequence ID" value="KAJ9599544.1"/>
    <property type="molecule type" value="Genomic_DNA"/>
</dbReference>
<feature type="non-terminal residue" evidence="2">
    <location>
        <position position="1"/>
    </location>
</feature>
<feature type="signal peptide" evidence="1">
    <location>
        <begin position="1"/>
        <end position="24"/>
    </location>
</feature>
<reference evidence="2" key="2">
    <citation type="submission" date="2023-05" db="EMBL/GenBank/DDBJ databases">
        <authorList>
            <person name="Fouks B."/>
        </authorList>
    </citation>
    <scope>NUCLEOTIDE SEQUENCE</scope>
    <source>
        <strain evidence="2">Stay&amp;Tobe</strain>
        <tissue evidence="2">Testes</tissue>
    </source>
</reference>
<keyword evidence="3" id="KW-1185">Reference proteome</keyword>
<organism evidence="2 3">
    <name type="scientific">Diploptera punctata</name>
    <name type="common">Pacific beetle cockroach</name>
    <dbReference type="NCBI Taxonomy" id="6984"/>
    <lineage>
        <taxon>Eukaryota</taxon>
        <taxon>Metazoa</taxon>
        <taxon>Ecdysozoa</taxon>
        <taxon>Arthropoda</taxon>
        <taxon>Hexapoda</taxon>
        <taxon>Insecta</taxon>
        <taxon>Pterygota</taxon>
        <taxon>Neoptera</taxon>
        <taxon>Polyneoptera</taxon>
        <taxon>Dictyoptera</taxon>
        <taxon>Blattodea</taxon>
        <taxon>Blaberoidea</taxon>
        <taxon>Blaberidae</taxon>
        <taxon>Diplopterinae</taxon>
        <taxon>Diploptera</taxon>
    </lineage>
</organism>